<name>A0AAD1C614_STRIT</name>
<dbReference type="EMBL" id="AP014880">
    <property type="protein sequence ID" value="BAW16130.1"/>
    <property type="molecule type" value="Genomic_DNA"/>
</dbReference>
<evidence type="ECO:0000313" key="4">
    <source>
        <dbReference type="Proteomes" id="UP000217792"/>
    </source>
</evidence>
<protein>
    <submittedName>
        <fullName evidence="3">Uncharacterized protein</fullName>
    </submittedName>
</protein>
<evidence type="ECO:0000256" key="2">
    <source>
        <dbReference type="SAM" id="Phobius"/>
    </source>
</evidence>
<feature type="region of interest" description="Disordered" evidence="1">
    <location>
        <begin position="87"/>
        <end position="106"/>
    </location>
</feature>
<keyword evidence="2" id="KW-0472">Membrane</keyword>
<keyword evidence="2" id="KW-1133">Transmembrane helix</keyword>
<dbReference type="RefSeq" id="WP_096362419.1">
    <property type="nucleotide sequence ID" value="NZ_AP014880.1"/>
</dbReference>
<proteinExistence type="predicted"/>
<sequence length="106" mass="11491">MTEYGNRGINSWYNESIEKNYQSVSRVTLAVGGVITVITIASPVLTGMFGGGVAASSSIGNVALSQFSGVVTSVSALFTTTFFKHNQDTQNKEKTYKKKEDEDKKQ</sequence>
<dbReference type="Proteomes" id="UP000217792">
    <property type="component" value="Chromosome"/>
</dbReference>
<dbReference type="AlphaFoldDB" id="A0AAD1C614"/>
<evidence type="ECO:0000313" key="3">
    <source>
        <dbReference type="EMBL" id="BAW16130.1"/>
    </source>
</evidence>
<gene>
    <name evidence="3" type="ORF">SITYG_01440</name>
</gene>
<reference evidence="3 4" key="1">
    <citation type="journal article" date="2017" name="Infect. Immun.">
        <title>Characterization of the Pathogenicity of Streptococcus intermedius TYG1620 Isolated from a Human Brain Abscess Based on the Complete Genome Sequence with Transcriptome Analysis and Transposon Mutagenesis in a Murine Subcutaneous Abscess Model.</title>
        <authorList>
            <person name="Hasegawa N."/>
            <person name="Sekizuka T."/>
            <person name="Sugi Y."/>
            <person name="Kawakami N."/>
            <person name="Ogasawara Y."/>
            <person name="Kato K."/>
            <person name="Yamashita A."/>
            <person name="Takeuchi F."/>
            <person name="Kuroda M."/>
        </authorList>
    </citation>
    <scope>NUCLEOTIDE SEQUENCE [LARGE SCALE GENOMIC DNA]</scope>
    <source>
        <strain evidence="3 4">TYG1620</strain>
    </source>
</reference>
<accession>A0AAD1C614</accession>
<feature type="transmembrane region" description="Helical" evidence="2">
    <location>
        <begin position="27"/>
        <end position="50"/>
    </location>
</feature>
<feature type="transmembrane region" description="Helical" evidence="2">
    <location>
        <begin position="62"/>
        <end position="83"/>
    </location>
</feature>
<evidence type="ECO:0000256" key="1">
    <source>
        <dbReference type="SAM" id="MobiDB-lite"/>
    </source>
</evidence>
<organism evidence="3 4">
    <name type="scientific">Streptococcus intermedius</name>
    <dbReference type="NCBI Taxonomy" id="1338"/>
    <lineage>
        <taxon>Bacteria</taxon>
        <taxon>Bacillati</taxon>
        <taxon>Bacillota</taxon>
        <taxon>Bacilli</taxon>
        <taxon>Lactobacillales</taxon>
        <taxon>Streptococcaceae</taxon>
        <taxon>Streptococcus</taxon>
        <taxon>Streptococcus anginosus group</taxon>
    </lineage>
</organism>
<keyword evidence="2" id="KW-0812">Transmembrane</keyword>